<proteinExistence type="inferred from homology"/>
<keyword evidence="11" id="KW-1185">Reference proteome</keyword>
<evidence type="ECO:0000313" key="11">
    <source>
        <dbReference type="Proteomes" id="UP001354971"/>
    </source>
</evidence>
<dbReference type="InterPro" id="IPR000297">
    <property type="entry name" value="PPIase_PpiC"/>
</dbReference>
<evidence type="ECO:0000256" key="8">
    <source>
        <dbReference type="SAM" id="Phobius"/>
    </source>
</evidence>
<protein>
    <submittedName>
        <fullName evidence="10">SurA N-terminal domain-containing protein</fullName>
    </submittedName>
</protein>
<keyword evidence="5 8" id="KW-0472">Membrane</keyword>
<keyword evidence="6" id="KW-0143">Chaperone</keyword>
<feature type="domain" description="PpiC" evidence="9">
    <location>
        <begin position="248"/>
        <end position="365"/>
    </location>
</feature>
<dbReference type="Proteomes" id="UP001354971">
    <property type="component" value="Unassembled WGS sequence"/>
</dbReference>
<keyword evidence="3 8" id="KW-0812">Transmembrane</keyword>
<comment type="similarity">
    <text evidence="7">Belongs to the PpiD chaperone family.</text>
</comment>
<comment type="subcellular location">
    <subcellularLocation>
        <location evidence="1">Cell membrane</location>
        <topology evidence="1">Single-pass type II membrane protein</topology>
    </subcellularLocation>
</comment>
<evidence type="ECO:0000256" key="5">
    <source>
        <dbReference type="ARBA" id="ARBA00023136"/>
    </source>
</evidence>
<organism evidence="10 11">
    <name type="scientific">Hyphobacterium lacteum</name>
    <dbReference type="NCBI Taxonomy" id="3116575"/>
    <lineage>
        <taxon>Bacteria</taxon>
        <taxon>Pseudomonadati</taxon>
        <taxon>Pseudomonadota</taxon>
        <taxon>Alphaproteobacteria</taxon>
        <taxon>Maricaulales</taxon>
        <taxon>Maricaulaceae</taxon>
        <taxon>Hyphobacterium</taxon>
    </lineage>
</organism>
<evidence type="ECO:0000313" key="10">
    <source>
        <dbReference type="EMBL" id="MEE2524912.1"/>
    </source>
</evidence>
<accession>A0ABU7LLZ6</accession>
<dbReference type="PANTHER" id="PTHR47529">
    <property type="entry name" value="PEPTIDYL-PROLYL CIS-TRANS ISOMERASE D"/>
    <property type="match status" value="1"/>
</dbReference>
<dbReference type="InterPro" id="IPR027304">
    <property type="entry name" value="Trigger_fact/SurA_dom_sf"/>
</dbReference>
<sequence>MLSAVRNAVKSPIAMVIVVLLVASFALWGVNDIFQAPGNAITVVGGERVTVAELQLNFERRMQRERQENPSLTNEQARQQGMGDEVLGQLILNAMLRSQARSLGITASDAAVRDEISSIEFLTDPLTGGFDRMAYNNYLAQVGQRQRQFESEVRNDLVLSQMTSSLFEGIAQPDIYRSILLRYIGETRDLEAVVISPAAAGEIGDPTSEDLQATIDNNPQFFTTPERRAFTLVRLRPEDYLTEVEIEETDIVEQYEYEVSTGSIGTPAMRTYTQLVFDDEAAARDAALRLGNDEDPTIIATELGASEPSRLEDRQAFQVPDSAVRDALFEATTGDAFAVETRFGNWFAIVVEAAVEDDIPTLEERRQEIRDALAQTAAEDLLYADLGEYEEARGNGFSLEEAAFAAGLPYEIFQPVDEQGRSEDGDFAFWFFTEPEIGADIFSRPAHIDGELQSYGEGSYFAVRVDEIIEARVRSLEEAREDAESVWRLQEVDTRLEDIAENVMELAESGQSLQSIADANPDFRLEQASLRRTETSGTFGQQVVSLVFSMDVGDFEATRSASARSHMVIRVADAHDGDVEDPQLLAQIETFLTDGYRGDIDSSLVSALYREFDFTTADIETDLRDQALGVVDQSQFQ</sequence>
<evidence type="ECO:0000256" key="4">
    <source>
        <dbReference type="ARBA" id="ARBA00022989"/>
    </source>
</evidence>
<dbReference type="RefSeq" id="WP_330197577.1">
    <property type="nucleotide sequence ID" value="NZ_JAZDRP010000001.1"/>
</dbReference>
<dbReference type="Gene3D" id="1.10.4030.10">
    <property type="entry name" value="Porin chaperone SurA, peptide-binding domain"/>
    <property type="match status" value="1"/>
</dbReference>
<gene>
    <name evidence="10" type="ORF">V0U79_00920</name>
</gene>
<comment type="caution">
    <text evidence="10">The sequence shown here is derived from an EMBL/GenBank/DDBJ whole genome shotgun (WGS) entry which is preliminary data.</text>
</comment>
<keyword evidence="2" id="KW-1003">Cell membrane</keyword>
<feature type="transmembrane region" description="Helical" evidence="8">
    <location>
        <begin position="12"/>
        <end position="30"/>
    </location>
</feature>
<evidence type="ECO:0000256" key="7">
    <source>
        <dbReference type="ARBA" id="ARBA00038408"/>
    </source>
</evidence>
<dbReference type="Pfam" id="PF13145">
    <property type="entry name" value="Rotamase_2"/>
    <property type="match status" value="1"/>
</dbReference>
<dbReference type="InterPro" id="IPR052029">
    <property type="entry name" value="PpiD_chaperone"/>
</dbReference>
<evidence type="ECO:0000256" key="2">
    <source>
        <dbReference type="ARBA" id="ARBA00022475"/>
    </source>
</evidence>
<evidence type="ECO:0000256" key="6">
    <source>
        <dbReference type="ARBA" id="ARBA00023186"/>
    </source>
</evidence>
<name>A0ABU7LLZ6_9PROT</name>
<evidence type="ECO:0000259" key="9">
    <source>
        <dbReference type="Pfam" id="PF13145"/>
    </source>
</evidence>
<dbReference type="EMBL" id="JAZDRP010000001">
    <property type="protein sequence ID" value="MEE2524912.1"/>
    <property type="molecule type" value="Genomic_DNA"/>
</dbReference>
<evidence type="ECO:0000256" key="1">
    <source>
        <dbReference type="ARBA" id="ARBA00004401"/>
    </source>
</evidence>
<dbReference type="SUPFAM" id="SSF109998">
    <property type="entry name" value="Triger factor/SurA peptide-binding domain-like"/>
    <property type="match status" value="1"/>
</dbReference>
<keyword evidence="4 8" id="KW-1133">Transmembrane helix</keyword>
<dbReference type="Pfam" id="PF13624">
    <property type="entry name" value="SurA_N_3"/>
    <property type="match status" value="1"/>
</dbReference>
<reference evidence="10 11" key="1">
    <citation type="submission" date="2024-01" db="EMBL/GenBank/DDBJ databases">
        <title>Hyphobacterium bacterium isolated from marine sediment.</title>
        <authorList>
            <person name="Zhao S."/>
        </authorList>
    </citation>
    <scope>NUCLEOTIDE SEQUENCE [LARGE SCALE GENOMIC DNA]</scope>
    <source>
        <strain evidence="11">HN65</strain>
    </source>
</reference>
<dbReference type="PANTHER" id="PTHR47529:SF1">
    <property type="entry name" value="PERIPLASMIC CHAPERONE PPID"/>
    <property type="match status" value="1"/>
</dbReference>
<evidence type="ECO:0000256" key="3">
    <source>
        <dbReference type="ARBA" id="ARBA00022692"/>
    </source>
</evidence>